<name>A0AA90SQY3_9ACTN</name>
<accession>A0AA90SQY3</accession>
<comment type="pathway">
    <text evidence="1">Cofactor biosynthesis; thiamine diphosphate biosynthesis.</text>
</comment>
<protein>
    <recommendedName>
        <fullName evidence="5">glycine oxidase</fullName>
        <ecNumber evidence="5">1.4.3.19</ecNumber>
    </recommendedName>
</protein>
<evidence type="ECO:0000256" key="3">
    <source>
        <dbReference type="ARBA" id="ARBA00023002"/>
    </source>
</evidence>
<dbReference type="Gene3D" id="3.50.50.60">
    <property type="entry name" value="FAD/NAD(P)-binding domain"/>
    <property type="match status" value="1"/>
</dbReference>
<dbReference type="InterPro" id="IPR006076">
    <property type="entry name" value="FAD-dep_OxRdtase"/>
</dbReference>
<evidence type="ECO:0000256" key="1">
    <source>
        <dbReference type="ARBA" id="ARBA00004948"/>
    </source>
</evidence>
<comment type="caution">
    <text evidence="7">The sequence shown here is derived from an EMBL/GenBank/DDBJ whole genome shotgun (WGS) entry which is preliminary data.</text>
</comment>
<keyword evidence="8" id="KW-1185">Reference proteome</keyword>
<feature type="domain" description="FAD dependent oxidoreductase" evidence="6">
    <location>
        <begin position="5"/>
        <end position="331"/>
    </location>
</feature>
<dbReference type="NCBIfam" id="TIGR02352">
    <property type="entry name" value="thiamin_ThiO"/>
    <property type="match status" value="1"/>
</dbReference>
<dbReference type="Proteomes" id="UP001178281">
    <property type="component" value="Unassembled WGS sequence"/>
</dbReference>
<dbReference type="GO" id="GO:0050660">
    <property type="term" value="F:flavin adenine dinucleotide binding"/>
    <property type="evidence" value="ECO:0007669"/>
    <property type="project" value="InterPro"/>
</dbReference>
<dbReference type="RefSeq" id="WP_305111278.1">
    <property type="nucleotide sequence ID" value="NZ_JAUTIX010000003.1"/>
</dbReference>
<dbReference type="PANTHER" id="PTHR13847">
    <property type="entry name" value="SARCOSINE DEHYDROGENASE-RELATED"/>
    <property type="match status" value="1"/>
</dbReference>
<dbReference type="InterPro" id="IPR036188">
    <property type="entry name" value="FAD/NAD-bd_sf"/>
</dbReference>
<dbReference type="GO" id="GO:0009228">
    <property type="term" value="P:thiamine biosynthetic process"/>
    <property type="evidence" value="ECO:0007669"/>
    <property type="project" value="UniProtKB-KW"/>
</dbReference>
<dbReference type="PANTHER" id="PTHR13847:SF289">
    <property type="entry name" value="GLYCINE OXIDASE"/>
    <property type="match status" value="1"/>
</dbReference>
<reference evidence="7" key="1">
    <citation type="submission" date="2023-08" db="EMBL/GenBank/DDBJ databases">
        <title>The draft genome of Tsukamurella strandjordii strain 050030.</title>
        <authorList>
            <person name="Zhao F."/>
            <person name="Feng Y."/>
            <person name="Zong Z."/>
        </authorList>
    </citation>
    <scope>NUCLEOTIDE SEQUENCE</scope>
    <source>
        <strain evidence="7">050030</strain>
    </source>
</reference>
<gene>
    <name evidence="7" type="primary">thiO</name>
    <name evidence="7" type="ORF">Q7X28_10675</name>
</gene>
<evidence type="ECO:0000256" key="4">
    <source>
        <dbReference type="ARBA" id="ARBA00049872"/>
    </source>
</evidence>
<keyword evidence="3 7" id="KW-0560">Oxidoreductase</keyword>
<dbReference type="GO" id="GO:0005737">
    <property type="term" value="C:cytoplasm"/>
    <property type="evidence" value="ECO:0007669"/>
    <property type="project" value="TreeGrafter"/>
</dbReference>
<evidence type="ECO:0000256" key="5">
    <source>
        <dbReference type="ARBA" id="ARBA00050018"/>
    </source>
</evidence>
<dbReference type="Pfam" id="PF01266">
    <property type="entry name" value="DAO"/>
    <property type="match status" value="1"/>
</dbReference>
<proteinExistence type="predicted"/>
<dbReference type="EC" id="1.4.3.19" evidence="5"/>
<evidence type="ECO:0000259" key="6">
    <source>
        <dbReference type="Pfam" id="PF01266"/>
    </source>
</evidence>
<dbReference type="SUPFAM" id="SSF51971">
    <property type="entry name" value="Nucleotide-binding domain"/>
    <property type="match status" value="1"/>
</dbReference>
<evidence type="ECO:0000313" key="7">
    <source>
        <dbReference type="EMBL" id="MDP0398391.1"/>
    </source>
</evidence>
<organism evidence="7 8">
    <name type="scientific">Tsukamurella strandjordii</name>
    <dbReference type="NCBI Taxonomy" id="147577"/>
    <lineage>
        <taxon>Bacteria</taxon>
        <taxon>Bacillati</taxon>
        <taxon>Actinomycetota</taxon>
        <taxon>Actinomycetes</taxon>
        <taxon>Mycobacteriales</taxon>
        <taxon>Tsukamurellaceae</taxon>
        <taxon>Tsukamurella</taxon>
    </lineage>
</organism>
<dbReference type="GO" id="GO:0043799">
    <property type="term" value="F:glycine oxidase activity"/>
    <property type="evidence" value="ECO:0007669"/>
    <property type="project" value="UniProtKB-EC"/>
</dbReference>
<evidence type="ECO:0000256" key="2">
    <source>
        <dbReference type="ARBA" id="ARBA00022977"/>
    </source>
</evidence>
<dbReference type="EMBL" id="JAUTIX010000003">
    <property type="protein sequence ID" value="MDP0398391.1"/>
    <property type="molecule type" value="Genomic_DNA"/>
</dbReference>
<comment type="catalytic activity">
    <reaction evidence="4">
        <text>glycine + O2 + H2O = glyoxylate + H2O2 + NH4(+)</text>
        <dbReference type="Rhea" id="RHEA:11532"/>
        <dbReference type="ChEBI" id="CHEBI:15377"/>
        <dbReference type="ChEBI" id="CHEBI:15379"/>
        <dbReference type="ChEBI" id="CHEBI:16240"/>
        <dbReference type="ChEBI" id="CHEBI:28938"/>
        <dbReference type="ChEBI" id="CHEBI:36655"/>
        <dbReference type="ChEBI" id="CHEBI:57305"/>
        <dbReference type="EC" id="1.4.3.19"/>
    </reaction>
</comment>
<evidence type="ECO:0000313" key="8">
    <source>
        <dbReference type="Proteomes" id="UP001178281"/>
    </source>
</evidence>
<dbReference type="AlphaFoldDB" id="A0AA90SQY3"/>
<dbReference type="SUPFAM" id="SSF54373">
    <property type="entry name" value="FAD-linked reductases, C-terminal domain"/>
    <property type="match status" value="1"/>
</dbReference>
<dbReference type="Gene3D" id="3.30.9.10">
    <property type="entry name" value="D-Amino Acid Oxidase, subunit A, domain 2"/>
    <property type="match status" value="1"/>
</dbReference>
<sequence length="342" mass="35566">MKSSVSVVGAGIVGLTVAWSLARAGARVTVYDSEPGSGASWVAGGMLAPYSEAWPGEEGLLALGAQSLALWEGFATALQPYADGPLITARGTVWLAVDDGDAEELATVTTAVGDERLFAALRPSAALRTIPGAAPRIRAAAQAPSELAVDNRLVHRALLAACAATGVELRAEAVRAPSDLPGDAVIVCAGADSVDLLPGCAVRPVKGEVVRLRRAPSCLPPPEVTVRARVHGRPVYVVPRADGVVVGATQYENDRDLAPRVGPVVELLGDAFTVLPFLREYELVEVTAGLRPTRPDNLPLLGRVDGRVFAATGHGRNGILLAPVTGARAVDMVLDQEVHAWN</sequence>
<keyword evidence="2" id="KW-0784">Thiamine biosynthesis</keyword>
<dbReference type="InterPro" id="IPR012727">
    <property type="entry name" value="Gly_oxidase_ThiO"/>
</dbReference>